<keyword evidence="1" id="KW-0805">Transcription regulation</keyword>
<keyword evidence="2 5" id="KW-0238">DNA-binding</keyword>
<name>A0A1G8FX67_9MICO</name>
<keyword evidence="6" id="KW-1185">Reference proteome</keyword>
<dbReference type="SMART" id="SM00895">
    <property type="entry name" value="FCD"/>
    <property type="match status" value="1"/>
</dbReference>
<evidence type="ECO:0000256" key="1">
    <source>
        <dbReference type="ARBA" id="ARBA00023015"/>
    </source>
</evidence>
<dbReference type="EMBL" id="LT629695">
    <property type="protein sequence ID" value="SDH86711.1"/>
    <property type="molecule type" value="Genomic_DNA"/>
</dbReference>
<reference evidence="6" key="1">
    <citation type="submission" date="2016-10" db="EMBL/GenBank/DDBJ databases">
        <authorList>
            <person name="Varghese N."/>
            <person name="Submissions S."/>
        </authorList>
    </citation>
    <scope>NUCLEOTIDE SEQUENCE [LARGE SCALE GENOMIC DNA]</scope>
    <source>
        <strain evidence="6">DSM 22002</strain>
    </source>
</reference>
<dbReference type="SUPFAM" id="SSF48008">
    <property type="entry name" value="GntR ligand-binding domain-like"/>
    <property type="match status" value="1"/>
</dbReference>
<dbReference type="GO" id="GO:0003700">
    <property type="term" value="F:DNA-binding transcription factor activity"/>
    <property type="evidence" value="ECO:0007669"/>
    <property type="project" value="InterPro"/>
</dbReference>
<dbReference type="PROSITE" id="PS50949">
    <property type="entry name" value="HTH_GNTR"/>
    <property type="match status" value="1"/>
</dbReference>
<evidence type="ECO:0000256" key="2">
    <source>
        <dbReference type="ARBA" id="ARBA00023125"/>
    </source>
</evidence>
<dbReference type="Proteomes" id="UP000198822">
    <property type="component" value="Chromosome I"/>
</dbReference>
<keyword evidence="3" id="KW-0804">Transcription</keyword>
<dbReference type="Pfam" id="PF00392">
    <property type="entry name" value="GntR"/>
    <property type="match status" value="1"/>
</dbReference>
<dbReference type="InterPro" id="IPR036390">
    <property type="entry name" value="WH_DNA-bd_sf"/>
</dbReference>
<dbReference type="SUPFAM" id="SSF46785">
    <property type="entry name" value="Winged helix' DNA-binding domain"/>
    <property type="match status" value="1"/>
</dbReference>
<dbReference type="PANTHER" id="PTHR43537:SF24">
    <property type="entry name" value="GLUCONATE OPERON TRANSCRIPTIONAL REPRESSOR"/>
    <property type="match status" value="1"/>
</dbReference>
<gene>
    <name evidence="5" type="ORF">SAMN04489720_2659</name>
</gene>
<dbReference type="GO" id="GO:0003677">
    <property type="term" value="F:DNA binding"/>
    <property type="evidence" value="ECO:0007669"/>
    <property type="project" value="UniProtKB-KW"/>
</dbReference>
<dbReference type="InterPro" id="IPR008920">
    <property type="entry name" value="TF_FadR/GntR_C"/>
</dbReference>
<dbReference type="Gene3D" id="1.10.10.10">
    <property type="entry name" value="Winged helix-like DNA-binding domain superfamily/Winged helix DNA-binding domain"/>
    <property type="match status" value="1"/>
</dbReference>
<dbReference type="AlphaFoldDB" id="A0A1G8FX67"/>
<accession>A0A1G8FX67</accession>
<evidence type="ECO:0000256" key="3">
    <source>
        <dbReference type="ARBA" id="ARBA00023163"/>
    </source>
</evidence>
<dbReference type="InterPro" id="IPR011711">
    <property type="entry name" value="GntR_C"/>
</dbReference>
<dbReference type="CDD" id="cd07377">
    <property type="entry name" value="WHTH_GntR"/>
    <property type="match status" value="1"/>
</dbReference>
<dbReference type="RefSeq" id="WP_092505734.1">
    <property type="nucleotide sequence ID" value="NZ_LT629695.1"/>
</dbReference>
<sequence length="223" mass="25006">MSESSKSQRAYEHLHERIERGVYGPGYRLVLDAIARELEMSVVPVREALRRLEAEGVVTFERNVGARVTEIDPADLHDTTETLAMVEGAAIGLAVSSLSEADVAEARSLNEQMRESLAAFDPVRLTRLNEAFHRTLTDPCPNEQLKGLVDDGWRRLSRLRQSTFGFVPGRARDSVEEHERILHLLETGAPAHDVELAVREHRLASLHAYLDRTSDDARAPEIH</sequence>
<dbReference type="SMART" id="SM00345">
    <property type="entry name" value="HTH_GNTR"/>
    <property type="match status" value="1"/>
</dbReference>
<organism evidence="5 6">
    <name type="scientific">Agrococcus jejuensis</name>
    <dbReference type="NCBI Taxonomy" id="399736"/>
    <lineage>
        <taxon>Bacteria</taxon>
        <taxon>Bacillati</taxon>
        <taxon>Actinomycetota</taxon>
        <taxon>Actinomycetes</taxon>
        <taxon>Micrococcales</taxon>
        <taxon>Microbacteriaceae</taxon>
        <taxon>Agrococcus</taxon>
    </lineage>
</organism>
<dbReference type="PANTHER" id="PTHR43537">
    <property type="entry name" value="TRANSCRIPTIONAL REGULATOR, GNTR FAMILY"/>
    <property type="match status" value="1"/>
</dbReference>
<evidence type="ECO:0000259" key="4">
    <source>
        <dbReference type="PROSITE" id="PS50949"/>
    </source>
</evidence>
<dbReference type="Pfam" id="PF07729">
    <property type="entry name" value="FCD"/>
    <property type="match status" value="1"/>
</dbReference>
<dbReference type="InterPro" id="IPR036388">
    <property type="entry name" value="WH-like_DNA-bd_sf"/>
</dbReference>
<dbReference type="Gene3D" id="1.20.120.530">
    <property type="entry name" value="GntR ligand-binding domain-like"/>
    <property type="match status" value="1"/>
</dbReference>
<feature type="domain" description="HTH gntR-type" evidence="4">
    <location>
        <begin position="4"/>
        <end position="71"/>
    </location>
</feature>
<dbReference type="InterPro" id="IPR000524">
    <property type="entry name" value="Tscrpt_reg_HTH_GntR"/>
</dbReference>
<protein>
    <submittedName>
        <fullName evidence="5">DNA-binding transcriptional regulator, GntR family</fullName>
    </submittedName>
</protein>
<proteinExistence type="predicted"/>
<dbReference type="OrthoDB" id="4084810at2"/>
<evidence type="ECO:0000313" key="6">
    <source>
        <dbReference type="Proteomes" id="UP000198822"/>
    </source>
</evidence>
<evidence type="ECO:0000313" key="5">
    <source>
        <dbReference type="EMBL" id="SDH86711.1"/>
    </source>
</evidence>
<dbReference type="STRING" id="399736.SAMN04489720_2659"/>